<evidence type="ECO:0000313" key="3">
    <source>
        <dbReference type="EMBL" id="THV43237.1"/>
    </source>
</evidence>
<dbReference type="InterPro" id="IPR001387">
    <property type="entry name" value="Cro/C1-type_HTH"/>
</dbReference>
<dbReference type="Gene3D" id="1.10.260.40">
    <property type="entry name" value="lambda repressor-like DNA-binding domains"/>
    <property type="match status" value="1"/>
</dbReference>
<dbReference type="Pfam" id="PF07883">
    <property type="entry name" value="Cupin_2"/>
    <property type="match status" value="1"/>
</dbReference>
<dbReference type="SMART" id="SM00530">
    <property type="entry name" value="HTH_XRE"/>
    <property type="match status" value="1"/>
</dbReference>
<organism evidence="3 4">
    <name type="scientific">Glycomyces buryatensis</name>
    <dbReference type="NCBI Taxonomy" id="2570927"/>
    <lineage>
        <taxon>Bacteria</taxon>
        <taxon>Bacillati</taxon>
        <taxon>Actinomycetota</taxon>
        <taxon>Actinomycetes</taxon>
        <taxon>Glycomycetales</taxon>
        <taxon>Glycomycetaceae</taxon>
        <taxon>Glycomyces</taxon>
    </lineage>
</organism>
<keyword evidence="4" id="KW-1185">Reference proteome</keyword>
<dbReference type="SUPFAM" id="SSF47413">
    <property type="entry name" value="lambda repressor-like DNA-binding domains"/>
    <property type="match status" value="1"/>
</dbReference>
<name>A0A4S8QF04_9ACTN</name>
<keyword evidence="1" id="KW-0238">DNA-binding</keyword>
<sequence length="205" mass="22263">MVSVQQPGGAAVQGAVGPRIRELRKRRGLTVRELGTLLGISGSAVSQIEREVMRPSVSRLIEIANALGTPLAALFDDEGEPNPDSGHFDRLPSGGFTLRRAEQSRPVTLAGGVQFRRLSPSSVAGLDFFESLYPPGATATLDDELFRHEGYETGTVTEGELTIEFERERVVLGRGDSIGYPCETSHRIINRSSERAVAVWLILHP</sequence>
<reference evidence="3 4" key="2">
    <citation type="submission" date="2019-05" db="EMBL/GenBank/DDBJ databases">
        <title>Glycomyces buryatensis sp. nov.</title>
        <authorList>
            <person name="Nikitina E."/>
        </authorList>
    </citation>
    <scope>NUCLEOTIDE SEQUENCE [LARGE SCALE GENOMIC DNA]</scope>
    <source>
        <strain evidence="3 4">18</strain>
    </source>
</reference>
<dbReference type="PROSITE" id="PS50943">
    <property type="entry name" value="HTH_CROC1"/>
    <property type="match status" value="1"/>
</dbReference>
<dbReference type="CDD" id="cd00093">
    <property type="entry name" value="HTH_XRE"/>
    <property type="match status" value="1"/>
</dbReference>
<dbReference type="CDD" id="cd02209">
    <property type="entry name" value="cupin_XRE_C"/>
    <property type="match status" value="1"/>
</dbReference>
<dbReference type="Gene3D" id="2.60.120.10">
    <property type="entry name" value="Jelly Rolls"/>
    <property type="match status" value="1"/>
</dbReference>
<accession>A0A4S8QF04</accession>
<dbReference type="OrthoDB" id="5114244at2"/>
<protein>
    <submittedName>
        <fullName evidence="3">Helix-turn-helix domain-containing protein</fullName>
    </submittedName>
</protein>
<dbReference type="GO" id="GO:0003677">
    <property type="term" value="F:DNA binding"/>
    <property type="evidence" value="ECO:0007669"/>
    <property type="project" value="UniProtKB-KW"/>
</dbReference>
<dbReference type="GO" id="GO:0003700">
    <property type="term" value="F:DNA-binding transcription factor activity"/>
    <property type="evidence" value="ECO:0007669"/>
    <property type="project" value="TreeGrafter"/>
</dbReference>
<dbReference type="InterPro" id="IPR013096">
    <property type="entry name" value="Cupin_2"/>
</dbReference>
<dbReference type="InterPro" id="IPR011051">
    <property type="entry name" value="RmlC_Cupin_sf"/>
</dbReference>
<dbReference type="InterPro" id="IPR050807">
    <property type="entry name" value="TransReg_Diox_bact_type"/>
</dbReference>
<evidence type="ECO:0000313" key="4">
    <source>
        <dbReference type="Proteomes" id="UP000308760"/>
    </source>
</evidence>
<dbReference type="InterPro" id="IPR010982">
    <property type="entry name" value="Lambda_DNA-bd_dom_sf"/>
</dbReference>
<dbReference type="PANTHER" id="PTHR46797:SF1">
    <property type="entry name" value="METHYLPHOSPHONATE SYNTHASE"/>
    <property type="match status" value="1"/>
</dbReference>
<evidence type="ECO:0000259" key="2">
    <source>
        <dbReference type="PROSITE" id="PS50943"/>
    </source>
</evidence>
<dbReference type="SUPFAM" id="SSF51182">
    <property type="entry name" value="RmlC-like cupins"/>
    <property type="match status" value="1"/>
</dbReference>
<feature type="domain" description="HTH cro/C1-type" evidence="2">
    <location>
        <begin position="20"/>
        <end position="74"/>
    </location>
</feature>
<dbReference type="Proteomes" id="UP000308760">
    <property type="component" value="Unassembled WGS sequence"/>
</dbReference>
<gene>
    <name evidence="3" type="ORF">FAB82_01835</name>
</gene>
<dbReference type="InterPro" id="IPR014710">
    <property type="entry name" value="RmlC-like_jellyroll"/>
</dbReference>
<dbReference type="RefSeq" id="WP_136532842.1">
    <property type="nucleotide sequence ID" value="NZ_STGY01000005.1"/>
</dbReference>
<evidence type="ECO:0000256" key="1">
    <source>
        <dbReference type="ARBA" id="ARBA00023125"/>
    </source>
</evidence>
<dbReference type="GO" id="GO:0005829">
    <property type="term" value="C:cytosol"/>
    <property type="evidence" value="ECO:0007669"/>
    <property type="project" value="TreeGrafter"/>
</dbReference>
<comment type="caution">
    <text evidence="3">The sequence shown here is derived from an EMBL/GenBank/DDBJ whole genome shotgun (WGS) entry which is preliminary data.</text>
</comment>
<proteinExistence type="predicted"/>
<dbReference type="PANTHER" id="PTHR46797">
    <property type="entry name" value="HTH-TYPE TRANSCRIPTIONAL REGULATOR"/>
    <property type="match status" value="1"/>
</dbReference>
<dbReference type="AlphaFoldDB" id="A0A4S8QF04"/>
<dbReference type="EMBL" id="STGY01000005">
    <property type="protein sequence ID" value="THV43237.1"/>
    <property type="molecule type" value="Genomic_DNA"/>
</dbReference>
<reference evidence="4" key="1">
    <citation type="submission" date="2019-04" db="EMBL/GenBank/DDBJ databases">
        <title>Nocardioides xinjiangensis sp. nov.</title>
        <authorList>
            <person name="Liu S."/>
        </authorList>
    </citation>
    <scope>NUCLEOTIDE SEQUENCE [LARGE SCALE GENOMIC DNA]</scope>
    <source>
        <strain evidence="4">18</strain>
    </source>
</reference>
<dbReference type="Pfam" id="PF01381">
    <property type="entry name" value="HTH_3"/>
    <property type="match status" value="1"/>
</dbReference>